<organism evidence="2 3">
    <name type="scientific">Thermocoleostomius sinensis A174</name>
    <dbReference type="NCBI Taxonomy" id="2016057"/>
    <lineage>
        <taxon>Bacteria</taxon>
        <taxon>Bacillati</taxon>
        <taxon>Cyanobacteriota</taxon>
        <taxon>Cyanophyceae</taxon>
        <taxon>Oculatellales</taxon>
        <taxon>Oculatellaceae</taxon>
        <taxon>Thermocoleostomius</taxon>
    </lineage>
</organism>
<dbReference type="EMBL" id="CP113797">
    <property type="protein sequence ID" value="WAL60086.1"/>
    <property type="molecule type" value="Genomic_DNA"/>
</dbReference>
<dbReference type="RefSeq" id="WP_268609930.1">
    <property type="nucleotide sequence ID" value="NZ_CP113797.1"/>
</dbReference>
<protein>
    <submittedName>
        <fullName evidence="2">DUF4255 domain-containing protein</fullName>
    </submittedName>
</protein>
<reference evidence="2" key="1">
    <citation type="submission" date="2022-12" db="EMBL/GenBank/DDBJ databases">
        <title>Polyphasic identification of a Novel Hot-Spring Cyanobacterium Ocullathermofonsia sinensis gen nov. sp. nov. and Genomic Insights on its Adaptations to the Thermal Habitat.</title>
        <authorList>
            <person name="Daroch M."/>
            <person name="Tang J."/>
            <person name="Jiang Y."/>
        </authorList>
    </citation>
    <scope>NUCLEOTIDE SEQUENCE</scope>
    <source>
        <strain evidence="2">PKUAC-SCTA174</strain>
    </source>
</reference>
<dbReference type="AlphaFoldDB" id="A0A9E8ZKC6"/>
<keyword evidence="3" id="KW-1185">Reference proteome</keyword>
<dbReference type="InterPro" id="IPR025351">
    <property type="entry name" value="Pvc16_N"/>
</dbReference>
<feature type="domain" description="Pvc16 N-terminal" evidence="1">
    <location>
        <begin position="9"/>
        <end position="196"/>
    </location>
</feature>
<proteinExistence type="predicted"/>
<dbReference type="Proteomes" id="UP001163152">
    <property type="component" value="Chromosome"/>
</dbReference>
<gene>
    <name evidence="2" type="ORF">OXH18_23425</name>
</gene>
<dbReference type="Pfam" id="PF14065">
    <property type="entry name" value="Pvc16_N"/>
    <property type="match status" value="1"/>
</dbReference>
<evidence type="ECO:0000259" key="1">
    <source>
        <dbReference type="Pfam" id="PF14065"/>
    </source>
</evidence>
<dbReference type="KEGG" id="tsin:OXH18_23425"/>
<evidence type="ECO:0000313" key="2">
    <source>
        <dbReference type="EMBL" id="WAL60086.1"/>
    </source>
</evidence>
<evidence type="ECO:0000313" key="3">
    <source>
        <dbReference type="Proteomes" id="UP001163152"/>
    </source>
</evidence>
<sequence>MSNHLAIATVTAALQTIIQEGIRTDVPGSRVTTVRPDHSASSALEVGVNIFLYQVTPNPAWRNADLHTRRPKGDLIKHGQAGLDLHYLMTFYGNEQELEPQRLLGSTVRTLVDQPILTPEMIQGTIANPTLSFLANSTLEDQIQLVRFIPSSITTEDLSRIWSIFFQTPYSLSLAYQGTAVLIQGDKPGRLPLPVRHYQYYAMVIPGQPKIDQVTPNGIKQPVTRDSTLDIRGQRLLEKVTQIRIGETIATLRSLDDNEEIERTEIENGETIILLKQEHLTDTRIILNLSLVLTIRAGMQALQILHPPASASNAVPLVICPTIQNETIGSINNLHRSDDRTYSGEVEVQTDVLVGEAQKVFLLLNSILDHTHSYIFTANSRNQDTNTSTFAIRSVRSGEYLVRLKIDGAESPLNVDEVTNRYVSPKLLVPVR</sequence>
<accession>A0A9E8ZKC6</accession>
<name>A0A9E8ZKC6_9CYAN</name>